<gene>
    <name evidence="4" type="ORF">CYNAS_LOCUS7444</name>
</gene>
<proteinExistence type="predicted"/>
<evidence type="ECO:0000256" key="2">
    <source>
        <dbReference type="SAM" id="SignalP"/>
    </source>
</evidence>
<feature type="region of interest" description="Disordered" evidence="1">
    <location>
        <begin position="322"/>
        <end position="343"/>
    </location>
</feature>
<dbReference type="InterPro" id="IPR014044">
    <property type="entry name" value="CAP_dom"/>
</dbReference>
<dbReference type="InterPro" id="IPR001283">
    <property type="entry name" value="CRISP-related"/>
</dbReference>
<dbReference type="Proteomes" id="UP001176961">
    <property type="component" value="Unassembled WGS sequence"/>
</dbReference>
<evidence type="ECO:0000313" key="5">
    <source>
        <dbReference type="Proteomes" id="UP001176961"/>
    </source>
</evidence>
<dbReference type="InterPro" id="IPR035940">
    <property type="entry name" value="CAP_sf"/>
</dbReference>
<evidence type="ECO:0000259" key="3">
    <source>
        <dbReference type="SMART" id="SM00198"/>
    </source>
</evidence>
<evidence type="ECO:0000313" key="4">
    <source>
        <dbReference type="EMBL" id="CAJ0595461.1"/>
    </source>
</evidence>
<dbReference type="PANTHER" id="PTHR10334">
    <property type="entry name" value="CYSTEINE-RICH SECRETORY PROTEIN-RELATED"/>
    <property type="match status" value="1"/>
</dbReference>
<feature type="chain" id="PRO_5041244466" description="SCP domain-containing protein" evidence="2">
    <location>
        <begin position="18"/>
        <end position="420"/>
    </location>
</feature>
<dbReference type="PRINTS" id="PR00837">
    <property type="entry name" value="V5TPXLIKE"/>
</dbReference>
<dbReference type="SUPFAM" id="SSF55797">
    <property type="entry name" value="PR-1-like"/>
    <property type="match status" value="2"/>
</dbReference>
<dbReference type="SMART" id="SM00198">
    <property type="entry name" value="SCP"/>
    <property type="match status" value="1"/>
</dbReference>
<evidence type="ECO:0000256" key="1">
    <source>
        <dbReference type="SAM" id="MobiDB-lite"/>
    </source>
</evidence>
<feature type="domain" description="SCP" evidence="3">
    <location>
        <begin position="265"/>
        <end position="420"/>
    </location>
</feature>
<feature type="signal peptide" evidence="2">
    <location>
        <begin position="1"/>
        <end position="17"/>
    </location>
</feature>
<protein>
    <recommendedName>
        <fullName evidence="3">SCP domain-containing protein</fullName>
    </recommendedName>
</protein>
<dbReference type="CDD" id="cd05380">
    <property type="entry name" value="CAP_euk"/>
    <property type="match status" value="2"/>
</dbReference>
<name>A0AA36M2M3_CYLNA</name>
<reference evidence="4" key="1">
    <citation type="submission" date="2023-07" db="EMBL/GenBank/DDBJ databases">
        <authorList>
            <consortium name="CYATHOMIX"/>
        </authorList>
    </citation>
    <scope>NUCLEOTIDE SEQUENCE</scope>
    <source>
        <strain evidence="4">N/A</strain>
    </source>
</reference>
<dbReference type="EMBL" id="CATQJL010000112">
    <property type="protein sequence ID" value="CAJ0595461.1"/>
    <property type="molecule type" value="Genomic_DNA"/>
</dbReference>
<dbReference type="Pfam" id="PF00188">
    <property type="entry name" value="CAP"/>
    <property type="match status" value="2"/>
</dbReference>
<dbReference type="Gene3D" id="3.40.33.10">
    <property type="entry name" value="CAP"/>
    <property type="match status" value="2"/>
</dbReference>
<organism evidence="4 5">
    <name type="scientific">Cylicocyclus nassatus</name>
    <name type="common">Nematode worm</name>
    <dbReference type="NCBI Taxonomy" id="53992"/>
    <lineage>
        <taxon>Eukaryota</taxon>
        <taxon>Metazoa</taxon>
        <taxon>Ecdysozoa</taxon>
        <taxon>Nematoda</taxon>
        <taxon>Chromadorea</taxon>
        <taxon>Rhabditida</taxon>
        <taxon>Rhabditina</taxon>
        <taxon>Rhabditomorpha</taxon>
        <taxon>Strongyloidea</taxon>
        <taxon>Strongylidae</taxon>
        <taxon>Cylicocyclus</taxon>
    </lineage>
</organism>
<sequence>MLFPLIVLLQLCTTIRAQVYPCVEGDDFKDTYGALYEQNLLRKHFATRDVKKAAYGSLPGTKNMFKLNYDCTLENFAKATISVDCTQNTRFDSKLLGFGTNFYSEVYIGTAPNDTIIKRYYEFAVDEWSMADSTSPPFGTDMIYKNESAASLANMIYYKTLAVGCAHKYCSERKYISVACVYGAVPEVGQPLYFATVTGKSGCTASTSCRKVVPGSGTTCLLGQPVDEHGNSMDGLCYNKDVHFVEPSTVSQTLPTLGQTVMTDELRNSFLAIHNYRRSSLALGNVRNGAEGNTNCPMAQNMYRMVYDNSLETEAQNYANTCPAGDSDVSTRPNSGRRWPPARRESLSMDASVAAMQAWWSEIFIQHIDFSQPFSRVSAMPVAPTKFTQMAWSATYKLGCGMSRCNSNTQTVVVCRYSPR</sequence>
<keyword evidence="2" id="KW-0732">Signal</keyword>
<accession>A0AA36M2M3</accession>
<dbReference type="AlphaFoldDB" id="A0AA36M2M3"/>
<keyword evidence="5" id="KW-1185">Reference proteome</keyword>
<comment type="caution">
    <text evidence="4">The sequence shown here is derived from an EMBL/GenBank/DDBJ whole genome shotgun (WGS) entry which is preliminary data.</text>
</comment>